<evidence type="ECO:0000313" key="2">
    <source>
        <dbReference type="Proteomes" id="UP000800235"/>
    </source>
</evidence>
<protein>
    <submittedName>
        <fullName evidence="1">Uncharacterized protein</fullName>
    </submittedName>
</protein>
<evidence type="ECO:0000313" key="1">
    <source>
        <dbReference type="EMBL" id="KAF2416898.1"/>
    </source>
</evidence>
<dbReference type="AlphaFoldDB" id="A0A9P4NE64"/>
<dbReference type="Proteomes" id="UP000800235">
    <property type="component" value="Unassembled WGS sequence"/>
</dbReference>
<organism evidence="1 2">
    <name type="scientific">Tothia fuscella</name>
    <dbReference type="NCBI Taxonomy" id="1048955"/>
    <lineage>
        <taxon>Eukaryota</taxon>
        <taxon>Fungi</taxon>
        <taxon>Dikarya</taxon>
        <taxon>Ascomycota</taxon>
        <taxon>Pezizomycotina</taxon>
        <taxon>Dothideomycetes</taxon>
        <taxon>Pleosporomycetidae</taxon>
        <taxon>Venturiales</taxon>
        <taxon>Cylindrosympodiaceae</taxon>
        <taxon>Tothia</taxon>
    </lineage>
</organism>
<comment type="caution">
    <text evidence="1">The sequence shown here is derived from an EMBL/GenBank/DDBJ whole genome shotgun (WGS) entry which is preliminary data.</text>
</comment>
<proteinExistence type="predicted"/>
<dbReference type="EMBL" id="MU007150">
    <property type="protein sequence ID" value="KAF2416898.1"/>
    <property type="molecule type" value="Genomic_DNA"/>
</dbReference>
<gene>
    <name evidence="1" type="ORF">EJ08DRAFT_666599</name>
</gene>
<name>A0A9P4NE64_9PEZI</name>
<sequence length="128" mass="14113">MLAGSMTSSPLAPGPLSAQYLVPALTATTTTTDTPRSMLAARVHDIFESSMLPLRSTTQIFVLDLSCFKNDNFQVIAPTSSPLAFEFFSVTDNFVEIYMAANFGKRARDTWRGTAEKRGWEARLNMPV</sequence>
<reference evidence="1" key="1">
    <citation type="journal article" date="2020" name="Stud. Mycol.">
        <title>101 Dothideomycetes genomes: a test case for predicting lifestyles and emergence of pathogens.</title>
        <authorList>
            <person name="Haridas S."/>
            <person name="Albert R."/>
            <person name="Binder M."/>
            <person name="Bloem J."/>
            <person name="Labutti K."/>
            <person name="Salamov A."/>
            <person name="Andreopoulos B."/>
            <person name="Baker S."/>
            <person name="Barry K."/>
            <person name="Bills G."/>
            <person name="Bluhm B."/>
            <person name="Cannon C."/>
            <person name="Castanera R."/>
            <person name="Culley D."/>
            <person name="Daum C."/>
            <person name="Ezra D."/>
            <person name="Gonzalez J."/>
            <person name="Henrissat B."/>
            <person name="Kuo A."/>
            <person name="Liang C."/>
            <person name="Lipzen A."/>
            <person name="Lutzoni F."/>
            <person name="Magnuson J."/>
            <person name="Mondo S."/>
            <person name="Nolan M."/>
            <person name="Ohm R."/>
            <person name="Pangilinan J."/>
            <person name="Park H.-J."/>
            <person name="Ramirez L."/>
            <person name="Alfaro M."/>
            <person name="Sun H."/>
            <person name="Tritt A."/>
            <person name="Yoshinaga Y."/>
            <person name="Zwiers L.-H."/>
            <person name="Turgeon B."/>
            <person name="Goodwin S."/>
            <person name="Spatafora J."/>
            <person name="Crous P."/>
            <person name="Grigoriev I."/>
        </authorList>
    </citation>
    <scope>NUCLEOTIDE SEQUENCE</scope>
    <source>
        <strain evidence="1">CBS 130266</strain>
    </source>
</reference>
<keyword evidence="2" id="KW-1185">Reference proteome</keyword>
<accession>A0A9P4NE64</accession>